<comment type="caution">
    <text evidence="2">The sequence shown here is derived from an EMBL/GenBank/DDBJ whole genome shotgun (WGS) entry which is preliminary data.</text>
</comment>
<gene>
    <name evidence="2" type="ORF">J2Z20_001331</name>
</gene>
<dbReference type="Proteomes" id="UP001519273">
    <property type="component" value="Unassembled WGS sequence"/>
</dbReference>
<feature type="transmembrane region" description="Helical" evidence="1">
    <location>
        <begin position="12"/>
        <end position="29"/>
    </location>
</feature>
<dbReference type="RefSeq" id="WP_209846823.1">
    <property type="nucleotide sequence ID" value="NZ_CBCRVE010000002.1"/>
</dbReference>
<dbReference type="EMBL" id="JAGGKP010000001">
    <property type="protein sequence ID" value="MBP1936470.1"/>
    <property type="molecule type" value="Genomic_DNA"/>
</dbReference>
<keyword evidence="3" id="KW-1185">Reference proteome</keyword>
<feature type="transmembrane region" description="Helical" evidence="1">
    <location>
        <begin position="232"/>
        <end position="252"/>
    </location>
</feature>
<protein>
    <submittedName>
        <fullName evidence="2">Sporulation integral membrane protein YlbJ</fullName>
    </submittedName>
</protein>
<feature type="transmembrane region" description="Helical" evidence="1">
    <location>
        <begin position="323"/>
        <end position="341"/>
    </location>
</feature>
<feature type="transmembrane region" description="Helical" evidence="1">
    <location>
        <begin position="155"/>
        <end position="176"/>
    </location>
</feature>
<name>A0ABS4H1S3_9BACL</name>
<feature type="transmembrane region" description="Helical" evidence="1">
    <location>
        <begin position="283"/>
        <end position="302"/>
    </location>
</feature>
<evidence type="ECO:0000313" key="3">
    <source>
        <dbReference type="Proteomes" id="UP001519273"/>
    </source>
</evidence>
<keyword evidence="1" id="KW-0472">Membrane</keyword>
<sequence length="406" mass="44738">MNPSLSERSHPLLTIVLSSCAVFIVVGIIKAPDEAFQASLQGLTIWWKIVFPALLPFLVLSEMMIAFGFAHGLGVCLEPLMRRLFGLPGISGWVISLGMTAGYPAGAEASVQLYRQGKLSPHEAEKLSSIAHLSNPMLLIVVIGTGFLHHPEMGILIAIVHWLSSAAAAITISWLIRNNDTSSTPLTQNEQKQHSSSSLSFMRKIFKAIHEAYLQDGRTFGKLLGDAVSRSVQTLMMTGGFMMIFAVIIKLLEQHLKVHFDGVFLKGFMEVHLGSYAVSTETFVSPVFQIALLSAFLGWSGLSAHLQVRAIMKPAGLKHTSFVITRLLHAMYAYIITLLLWKPLSSFMTLTLPAISDATSNKSVTLFTFLPHWYQFPILLGWQASVLFILVMLSACVGIYHRINSR</sequence>
<feature type="transmembrane region" description="Helical" evidence="1">
    <location>
        <begin position="49"/>
        <end position="73"/>
    </location>
</feature>
<feature type="transmembrane region" description="Helical" evidence="1">
    <location>
        <begin position="380"/>
        <end position="400"/>
    </location>
</feature>
<reference evidence="2 3" key="1">
    <citation type="submission" date="2021-03" db="EMBL/GenBank/DDBJ databases">
        <title>Genomic Encyclopedia of Type Strains, Phase IV (KMG-IV): sequencing the most valuable type-strain genomes for metagenomic binning, comparative biology and taxonomic classification.</title>
        <authorList>
            <person name="Goeker M."/>
        </authorList>
    </citation>
    <scope>NUCLEOTIDE SEQUENCE [LARGE SCALE GENOMIC DNA]</scope>
    <source>
        <strain evidence="2 3">DSM 23491</strain>
    </source>
</reference>
<keyword evidence="1" id="KW-0812">Transmembrane</keyword>
<evidence type="ECO:0000313" key="2">
    <source>
        <dbReference type="EMBL" id="MBP1936470.1"/>
    </source>
</evidence>
<accession>A0ABS4H1S3</accession>
<organism evidence="2 3">
    <name type="scientific">Paenibacillus sediminis</name>
    <dbReference type="NCBI Taxonomy" id="664909"/>
    <lineage>
        <taxon>Bacteria</taxon>
        <taxon>Bacillati</taxon>
        <taxon>Bacillota</taxon>
        <taxon>Bacilli</taxon>
        <taxon>Bacillales</taxon>
        <taxon>Paenibacillaceae</taxon>
        <taxon>Paenibacillus</taxon>
    </lineage>
</organism>
<keyword evidence="1" id="KW-1133">Transmembrane helix</keyword>
<proteinExistence type="predicted"/>
<feature type="transmembrane region" description="Helical" evidence="1">
    <location>
        <begin position="85"/>
        <end position="107"/>
    </location>
</feature>
<evidence type="ECO:0000256" key="1">
    <source>
        <dbReference type="SAM" id="Phobius"/>
    </source>
</evidence>